<dbReference type="OrthoDB" id="443402at2759"/>
<dbReference type="InterPro" id="IPR056693">
    <property type="entry name" value="DUF7791"/>
</dbReference>
<feature type="domain" description="Nephrocystin 3-like N-terminal" evidence="2">
    <location>
        <begin position="244"/>
        <end position="412"/>
    </location>
</feature>
<dbReference type="RefSeq" id="XP_040693773.1">
    <property type="nucleotide sequence ID" value="XM_040827423.1"/>
</dbReference>
<dbReference type="PANTHER" id="PTHR10039:SF5">
    <property type="entry name" value="NACHT DOMAIN-CONTAINING PROTEIN"/>
    <property type="match status" value="1"/>
</dbReference>
<dbReference type="STRING" id="1073089.A0A1L9RZ30"/>
<dbReference type="PANTHER" id="PTHR10039">
    <property type="entry name" value="AMELOGENIN"/>
    <property type="match status" value="1"/>
</dbReference>
<keyword evidence="1" id="KW-0677">Repeat</keyword>
<organism evidence="4 5">
    <name type="scientific">Aspergillus wentii DTO 134E9</name>
    <dbReference type="NCBI Taxonomy" id="1073089"/>
    <lineage>
        <taxon>Eukaryota</taxon>
        <taxon>Fungi</taxon>
        <taxon>Dikarya</taxon>
        <taxon>Ascomycota</taxon>
        <taxon>Pezizomycotina</taxon>
        <taxon>Eurotiomycetes</taxon>
        <taxon>Eurotiomycetidae</taxon>
        <taxon>Eurotiales</taxon>
        <taxon>Aspergillaceae</taxon>
        <taxon>Aspergillus</taxon>
        <taxon>Aspergillus subgen. Cremei</taxon>
    </lineage>
</organism>
<dbReference type="InterPro" id="IPR027417">
    <property type="entry name" value="P-loop_NTPase"/>
</dbReference>
<dbReference type="Proteomes" id="UP000184383">
    <property type="component" value="Unassembled WGS sequence"/>
</dbReference>
<evidence type="ECO:0000259" key="2">
    <source>
        <dbReference type="Pfam" id="PF24883"/>
    </source>
</evidence>
<dbReference type="VEuPathDB" id="FungiDB:ASPWEDRAFT_101861"/>
<dbReference type="SUPFAM" id="SSF52540">
    <property type="entry name" value="P-loop containing nucleoside triphosphate hydrolases"/>
    <property type="match status" value="1"/>
</dbReference>
<name>A0A1L9RZ30_ASPWE</name>
<evidence type="ECO:0000313" key="5">
    <source>
        <dbReference type="Proteomes" id="UP000184383"/>
    </source>
</evidence>
<proteinExistence type="predicted"/>
<feature type="domain" description="DUF7791" evidence="3">
    <location>
        <begin position="521"/>
        <end position="653"/>
    </location>
</feature>
<gene>
    <name evidence="4" type="ORF">ASPWEDRAFT_101861</name>
</gene>
<accession>A0A1L9RZ30</accession>
<dbReference type="Pfam" id="PF24883">
    <property type="entry name" value="NPHP3_N"/>
    <property type="match status" value="1"/>
</dbReference>
<dbReference type="Pfam" id="PF25053">
    <property type="entry name" value="DUF7791"/>
    <property type="match status" value="1"/>
</dbReference>
<dbReference type="EMBL" id="KV878209">
    <property type="protein sequence ID" value="OJJ40097.1"/>
    <property type="molecule type" value="Genomic_DNA"/>
</dbReference>
<evidence type="ECO:0000256" key="1">
    <source>
        <dbReference type="ARBA" id="ARBA00022737"/>
    </source>
</evidence>
<dbReference type="GeneID" id="63743271"/>
<protein>
    <submittedName>
        <fullName evidence="4">Uncharacterized protein</fullName>
    </submittedName>
</protein>
<keyword evidence="5" id="KW-1185">Reference proteome</keyword>
<evidence type="ECO:0000313" key="4">
    <source>
        <dbReference type="EMBL" id="OJJ40097.1"/>
    </source>
</evidence>
<dbReference type="Gene3D" id="3.40.50.300">
    <property type="entry name" value="P-loop containing nucleotide triphosphate hydrolases"/>
    <property type="match status" value="1"/>
</dbReference>
<sequence>MVDPFTIIGLASSIIAFVDVSIKLVSQTKAIYDSCHGTTTETHEIEVILKDIRMKNAEFRHHTESNYRPLPYEKHILDMVAECERLGSELSDKLRKLKMRDGRRSKTVESSRVALQSWWKRKDIVALQDRLMALDGRIRMRVKEALDGSVDNRDILSEIKALGNEHKKLNVNYCSKLDDLRNTIISLTEADDNIPERLESLKNDLIYLEKERKDRQREIEVIRSLHFHIIRRRWSEIKDAGQFTNDWLFDRSKTTFLDWLESGDGIYWISGKAGSGKSTLMKFASDSRNTFHALKKWSSPAQLHIASYYFWYQGFPKQKSQEGLLQSLLYQILKSVPDLIPKVCPDHLEYEDWHFQELKATFSRISNLGALPVKFCFFIDALDEYNGDEKDIVKMISFLCQSAYVKICVSSRPWRIFEDAFQESGRTLAVQDFTKGDMKRHAFQELQVERFRHLDDREKLCEEIITHISEKAQGVWLWASLVIRALVHAVEHDEGPSKLRSILEEFPPDLETYFQSIISRVKPTYREEMARIFLITIEEVQPLPLFAFSLLEKEMEDDRYAIKAQVSPVKTWDSDQVWKSRIHNRCLDLLVVGDGLHPTFHQHPVDFLHRTVRDFLQDCYYGELTKELKSPFNPLVSLCRMSLFLLKVLPNTELRNKEGLNKVFAVVDELLYYAHEAEKRVQSEEFSLVEVLDEVDRVNCHYARNASIKRHWTNARDTPAGSGWNQYHDYGNCNFLALAVQARLVTYVSTKLQPDSRRLQKAGRPLLDYALRPRRVTAFQMPYHSQRDEPSVDINMVRLLLEHGADPNQKVHVCHGLTVWALFLLSCSSQINRREGLSPSLGGAWYVACEMLIQYGAKPNCSFGFDDMTVHSTLCKIFGNDKAYKLLAEMQVIQAQRSRSSWLSGWWLPKMQWFDSTS</sequence>
<dbReference type="InterPro" id="IPR056884">
    <property type="entry name" value="NPHP3-like_N"/>
</dbReference>
<reference evidence="5" key="1">
    <citation type="journal article" date="2017" name="Genome Biol.">
        <title>Comparative genomics reveals high biological diversity and specific adaptations in the industrially and medically important fungal genus Aspergillus.</title>
        <authorList>
            <person name="de Vries R.P."/>
            <person name="Riley R."/>
            <person name="Wiebenga A."/>
            <person name="Aguilar-Osorio G."/>
            <person name="Amillis S."/>
            <person name="Uchima C.A."/>
            <person name="Anderluh G."/>
            <person name="Asadollahi M."/>
            <person name="Askin M."/>
            <person name="Barry K."/>
            <person name="Battaglia E."/>
            <person name="Bayram O."/>
            <person name="Benocci T."/>
            <person name="Braus-Stromeyer S.A."/>
            <person name="Caldana C."/>
            <person name="Canovas D."/>
            <person name="Cerqueira G.C."/>
            <person name="Chen F."/>
            <person name="Chen W."/>
            <person name="Choi C."/>
            <person name="Clum A."/>
            <person name="Dos Santos R.A."/>
            <person name="Damasio A.R."/>
            <person name="Diallinas G."/>
            <person name="Emri T."/>
            <person name="Fekete E."/>
            <person name="Flipphi M."/>
            <person name="Freyberg S."/>
            <person name="Gallo A."/>
            <person name="Gournas C."/>
            <person name="Habgood R."/>
            <person name="Hainaut M."/>
            <person name="Harispe M.L."/>
            <person name="Henrissat B."/>
            <person name="Hilden K.S."/>
            <person name="Hope R."/>
            <person name="Hossain A."/>
            <person name="Karabika E."/>
            <person name="Karaffa L."/>
            <person name="Karanyi Z."/>
            <person name="Krasevec N."/>
            <person name="Kuo A."/>
            <person name="Kusch H."/>
            <person name="LaButti K."/>
            <person name="Lagendijk E.L."/>
            <person name="Lapidus A."/>
            <person name="Levasseur A."/>
            <person name="Lindquist E."/>
            <person name="Lipzen A."/>
            <person name="Logrieco A.F."/>
            <person name="MacCabe A."/>
            <person name="Maekelae M.R."/>
            <person name="Malavazi I."/>
            <person name="Melin P."/>
            <person name="Meyer V."/>
            <person name="Mielnichuk N."/>
            <person name="Miskei M."/>
            <person name="Molnar A.P."/>
            <person name="Mule G."/>
            <person name="Ngan C.Y."/>
            <person name="Orejas M."/>
            <person name="Orosz E."/>
            <person name="Ouedraogo J.P."/>
            <person name="Overkamp K.M."/>
            <person name="Park H.-S."/>
            <person name="Perrone G."/>
            <person name="Piumi F."/>
            <person name="Punt P.J."/>
            <person name="Ram A.F."/>
            <person name="Ramon A."/>
            <person name="Rauscher S."/>
            <person name="Record E."/>
            <person name="Riano-Pachon D.M."/>
            <person name="Robert V."/>
            <person name="Roehrig J."/>
            <person name="Ruller R."/>
            <person name="Salamov A."/>
            <person name="Salih N.S."/>
            <person name="Samson R.A."/>
            <person name="Sandor E."/>
            <person name="Sanguinetti M."/>
            <person name="Schuetze T."/>
            <person name="Sepcic K."/>
            <person name="Shelest E."/>
            <person name="Sherlock G."/>
            <person name="Sophianopoulou V."/>
            <person name="Squina F.M."/>
            <person name="Sun H."/>
            <person name="Susca A."/>
            <person name="Todd R.B."/>
            <person name="Tsang A."/>
            <person name="Unkles S.E."/>
            <person name="van de Wiele N."/>
            <person name="van Rossen-Uffink D."/>
            <person name="Oliveira J.V."/>
            <person name="Vesth T.C."/>
            <person name="Visser J."/>
            <person name="Yu J.-H."/>
            <person name="Zhou M."/>
            <person name="Andersen M.R."/>
            <person name="Archer D.B."/>
            <person name="Baker S.E."/>
            <person name="Benoit I."/>
            <person name="Brakhage A.A."/>
            <person name="Braus G.H."/>
            <person name="Fischer R."/>
            <person name="Frisvad J.C."/>
            <person name="Goldman G.H."/>
            <person name="Houbraken J."/>
            <person name="Oakley B."/>
            <person name="Pocsi I."/>
            <person name="Scazzocchio C."/>
            <person name="Seiboth B."/>
            <person name="vanKuyk P.A."/>
            <person name="Wortman J."/>
            <person name="Dyer P.S."/>
            <person name="Grigoriev I.V."/>
        </authorList>
    </citation>
    <scope>NUCLEOTIDE SEQUENCE [LARGE SCALE GENOMIC DNA]</scope>
    <source>
        <strain evidence="5">DTO 134E9</strain>
    </source>
</reference>
<evidence type="ECO:0000259" key="3">
    <source>
        <dbReference type="Pfam" id="PF25053"/>
    </source>
</evidence>
<dbReference type="AlphaFoldDB" id="A0A1L9RZ30"/>